<organism evidence="8 9">
    <name type="scientific">Hanseniaspora osmophila</name>
    <dbReference type="NCBI Taxonomy" id="56408"/>
    <lineage>
        <taxon>Eukaryota</taxon>
        <taxon>Fungi</taxon>
        <taxon>Dikarya</taxon>
        <taxon>Ascomycota</taxon>
        <taxon>Saccharomycotina</taxon>
        <taxon>Saccharomycetes</taxon>
        <taxon>Saccharomycodales</taxon>
        <taxon>Saccharomycodaceae</taxon>
        <taxon>Hanseniaspora</taxon>
    </lineage>
</organism>
<dbReference type="PANTHER" id="PTHR46811:SF1">
    <property type="entry name" value="COILED-COIL-HELIX-COILED-COIL-HELIX DOMAIN-CONTAINING PROTEIN 7"/>
    <property type="match status" value="1"/>
</dbReference>
<name>A0A1E5RP29_9ASCO</name>
<dbReference type="PANTHER" id="PTHR46811">
    <property type="entry name" value="COILED-COIL-HELIX-COILED-COIL-HELIX DOMAIN-CONTAINING PROTEIN 7"/>
    <property type="match status" value="1"/>
</dbReference>
<dbReference type="EMBL" id="LPNM01000005">
    <property type="protein sequence ID" value="OEJ88629.1"/>
    <property type="molecule type" value="Genomic_DNA"/>
</dbReference>
<feature type="region of interest" description="Disordered" evidence="7">
    <location>
        <begin position="1"/>
        <end position="29"/>
    </location>
</feature>
<dbReference type="PROSITE" id="PS51808">
    <property type="entry name" value="CHCH"/>
    <property type="match status" value="1"/>
</dbReference>
<reference evidence="9" key="1">
    <citation type="journal article" date="2016" name="Genome Announc.">
        <title>Genome sequences of three species of Hanseniaspora isolated from spontaneous wine fermentations.</title>
        <authorList>
            <person name="Sternes P.R."/>
            <person name="Lee D."/>
            <person name="Kutyna D.R."/>
            <person name="Borneman A.R."/>
        </authorList>
    </citation>
    <scope>NUCLEOTIDE SEQUENCE [LARGE SCALE GENOMIC DNA]</scope>
    <source>
        <strain evidence="9">AWRI3579</strain>
    </source>
</reference>
<sequence length="132" mass="15519">MPEPTSSIPKTSEQVSTNNESNIDISIKNVSQNDEAPKIEIVETEKSKVDFAKNKDYQYYPDKPDSSLNKMKFVVKGASQFYDPCEESSKMSFKCLEMNDYDRDMCRQYFDAYRECKKQWLSHRRSNGNQWK</sequence>
<dbReference type="InterPro" id="IPR009069">
    <property type="entry name" value="Cys_alpha_HP_mot_SF"/>
</dbReference>
<evidence type="ECO:0000256" key="2">
    <source>
        <dbReference type="ARBA" id="ARBA00004569"/>
    </source>
</evidence>
<comment type="subcellular location">
    <subcellularLocation>
        <location evidence="2">Mitochondrion intermembrane space</location>
    </subcellularLocation>
</comment>
<dbReference type="InParanoid" id="A0A1E5RP29"/>
<dbReference type="FunCoup" id="A0A1E5RP29">
    <property type="interactions" value="14"/>
</dbReference>
<comment type="caution">
    <text evidence="8">The sequence shown here is derived from an EMBL/GenBank/DDBJ whole genome shotgun (WGS) entry which is preliminary data.</text>
</comment>
<dbReference type="AlphaFoldDB" id="A0A1E5RP29"/>
<dbReference type="STRING" id="56408.A0A1E5RP29"/>
<comment type="function">
    <text evidence="1">Required for the assembly of cytochrome c oxidase.</text>
</comment>
<gene>
    <name evidence="8" type="ORF">AWRI3579_g723</name>
</gene>
<keyword evidence="4" id="KW-1015">Disulfide bond</keyword>
<evidence type="ECO:0000313" key="8">
    <source>
        <dbReference type="EMBL" id="OEJ88629.1"/>
    </source>
</evidence>
<dbReference type="Gene3D" id="1.10.287.1130">
    <property type="entry name" value="CytochromE C oxidase copper chaperone"/>
    <property type="match status" value="1"/>
</dbReference>
<protein>
    <recommendedName>
        <fullName evidence="6">Cytochrome c oxidase-assembly factor COX23, mitochondrial</fullName>
    </recommendedName>
</protein>
<dbReference type="SUPFAM" id="SSF47072">
    <property type="entry name" value="Cysteine alpha-hairpin motif"/>
    <property type="match status" value="1"/>
</dbReference>
<evidence type="ECO:0000313" key="9">
    <source>
        <dbReference type="Proteomes" id="UP000095728"/>
    </source>
</evidence>
<evidence type="ECO:0000256" key="4">
    <source>
        <dbReference type="ARBA" id="ARBA00023157"/>
    </source>
</evidence>
<accession>A0A1E5RP29</accession>
<evidence type="ECO:0000256" key="1">
    <source>
        <dbReference type="ARBA" id="ARBA00003875"/>
    </source>
</evidence>
<keyword evidence="3" id="KW-0496">Mitochondrion</keyword>
<comment type="similarity">
    <text evidence="5">Belongs to the COX23 family.</text>
</comment>
<evidence type="ECO:0000256" key="7">
    <source>
        <dbReference type="SAM" id="MobiDB-lite"/>
    </source>
</evidence>
<dbReference type="GO" id="GO:0033108">
    <property type="term" value="P:mitochondrial respiratory chain complex assembly"/>
    <property type="evidence" value="ECO:0007669"/>
    <property type="project" value="TreeGrafter"/>
</dbReference>
<evidence type="ECO:0000256" key="5">
    <source>
        <dbReference type="ARBA" id="ARBA00038264"/>
    </source>
</evidence>
<dbReference type="Proteomes" id="UP000095728">
    <property type="component" value="Unassembled WGS sequence"/>
</dbReference>
<proteinExistence type="inferred from homology"/>
<dbReference type="OrthoDB" id="3970270at2759"/>
<dbReference type="InterPro" id="IPR051040">
    <property type="entry name" value="COX23"/>
</dbReference>
<dbReference type="GO" id="GO:0005758">
    <property type="term" value="C:mitochondrial intermembrane space"/>
    <property type="evidence" value="ECO:0007669"/>
    <property type="project" value="UniProtKB-SubCell"/>
</dbReference>
<keyword evidence="9" id="KW-1185">Reference proteome</keyword>
<evidence type="ECO:0000256" key="6">
    <source>
        <dbReference type="ARBA" id="ARBA00041104"/>
    </source>
</evidence>
<evidence type="ECO:0000256" key="3">
    <source>
        <dbReference type="ARBA" id="ARBA00023128"/>
    </source>
</evidence>